<evidence type="ECO:0000256" key="2">
    <source>
        <dbReference type="ARBA" id="ARBA00012438"/>
    </source>
</evidence>
<dbReference type="PANTHER" id="PTHR43547:SF2">
    <property type="entry name" value="HYBRID SIGNAL TRANSDUCTION HISTIDINE KINASE C"/>
    <property type="match status" value="1"/>
</dbReference>
<proteinExistence type="predicted"/>
<feature type="domain" description="Response regulatory" evidence="6">
    <location>
        <begin position="15"/>
        <end position="132"/>
    </location>
</feature>
<dbReference type="Gene3D" id="3.30.565.10">
    <property type="entry name" value="Histidine kinase-like ATPase, C-terminal domain"/>
    <property type="match status" value="1"/>
</dbReference>
<evidence type="ECO:0000256" key="4">
    <source>
        <dbReference type="PROSITE-ProRule" id="PRU00169"/>
    </source>
</evidence>
<accession>A0A9X3YJI7</accession>
<dbReference type="InterPro" id="IPR036097">
    <property type="entry name" value="HisK_dim/P_sf"/>
</dbReference>
<keyword evidence="7" id="KW-0808">Transferase</keyword>
<dbReference type="AlphaFoldDB" id="A0A9X3YJI7"/>
<dbReference type="InterPro" id="IPR001789">
    <property type="entry name" value="Sig_transdc_resp-reg_receiver"/>
</dbReference>
<dbReference type="Gene3D" id="1.10.287.130">
    <property type="match status" value="1"/>
</dbReference>
<dbReference type="InterPro" id="IPR003594">
    <property type="entry name" value="HATPase_dom"/>
</dbReference>
<dbReference type="SUPFAM" id="SSF47384">
    <property type="entry name" value="Homodimeric domain of signal transducing histidine kinase"/>
    <property type="match status" value="1"/>
</dbReference>
<reference evidence="7" key="1">
    <citation type="submission" date="2023-02" db="EMBL/GenBank/DDBJ databases">
        <title>Tahibacter soli sp. nov. isolated from soil.</title>
        <authorList>
            <person name="Baek J.H."/>
            <person name="Lee J.K."/>
            <person name="Choi D.G."/>
            <person name="Jeon C.O."/>
        </authorList>
    </citation>
    <scope>NUCLEOTIDE SEQUENCE</scope>
    <source>
        <strain evidence="7">BL</strain>
    </source>
</reference>
<dbReference type="Pfam" id="PF02518">
    <property type="entry name" value="HATPase_c"/>
    <property type="match status" value="1"/>
</dbReference>
<dbReference type="PROSITE" id="PS50109">
    <property type="entry name" value="HIS_KIN"/>
    <property type="match status" value="1"/>
</dbReference>
<evidence type="ECO:0000313" key="8">
    <source>
        <dbReference type="Proteomes" id="UP001139971"/>
    </source>
</evidence>
<dbReference type="EMBL" id="JAOVZO020000014">
    <property type="protein sequence ID" value="MDC8012722.1"/>
    <property type="molecule type" value="Genomic_DNA"/>
</dbReference>
<organism evidence="7 8">
    <name type="scientific">Tahibacter soli</name>
    <dbReference type="NCBI Taxonomy" id="2983605"/>
    <lineage>
        <taxon>Bacteria</taxon>
        <taxon>Pseudomonadati</taxon>
        <taxon>Pseudomonadota</taxon>
        <taxon>Gammaproteobacteria</taxon>
        <taxon>Lysobacterales</taxon>
        <taxon>Rhodanobacteraceae</taxon>
        <taxon>Tahibacter</taxon>
    </lineage>
</organism>
<dbReference type="Proteomes" id="UP001139971">
    <property type="component" value="Unassembled WGS sequence"/>
</dbReference>
<feature type="domain" description="Histidine kinase" evidence="5">
    <location>
        <begin position="161"/>
        <end position="372"/>
    </location>
</feature>
<dbReference type="Pfam" id="PF00072">
    <property type="entry name" value="Response_reg"/>
    <property type="match status" value="1"/>
</dbReference>
<gene>
    <name evidence="7" type="ORF">OD750_009195</name>
</gene>
<dbReference type="SMART" id="SM00387">
    <property type="entry name" value="HATPase_c"/>
    <property type="match status" value="1"/>
</dbReference>
<evidence type="ECO:0000259" key="5">
    <source>
        <dbReference type="PROSITE" id="PS50109"/>
    </source>
</evidence>
<dbReference type="Gene3D" id="3.40.50.2300">
    <property type="match status" value="1"/>
</dbReference>
<dbReference type="InterPro" id="IPR036890">
    <property type="entry name" value="HATPase_C_sf"/>
</dbReference>
<sequence length="375" mass="41673">MTVRPSDFAELPPVTCLIVDDLEENLIALSALLRRDGVTLVTARSGAEALEHLLVHDVALALVDVQMPDMDGFELAELMRGTERTRQVPIIFVTAGARDEHRLFRGYESGAVDFLYKPIEPHLVRSKADVFFQLYRQKRRLAQELKERTETLRLSEMFSAMLGHDLRNPLATIIGSAQLLPRMTRDPEILRVAERMEASGMRMNRMIGDMLDLARARLAGGIPVHAEPADLRVIVDKVVQEYAATWPHRRIDLHASGDLAGEWDADRIAQIAGNLVGNALQHGDAEAPVDVFLDGRERATVELTVANAGTIPDDVLPYVFDPFRRARQHGRSDGLGLGLYIARQLAQSHRGTIEVDAAGNRIALRVRLPRRAGEA</sequence>
<dbReference type="SMART" id="SM00388">
    <property type="entry name" value="HisKA"/>
    <property type="match status" value="1"/>
</dbReference>
<dbReference type="CDD" id="cd00082">
    <property type="entry name" value="HisKA"/>
    <property type="match status" value="1"/>
</dbReference>
<dbReference type="GO" id="GO:0000155">
    <property type="term" value="F:phosphorelay sensor kinase activity"/>
    <property type="evidence" value="ECO:0007669"/>
    <property type="project" value="InterPro"/>
</dbReference>
<comment type="catalytic activity">
    <reaction evidence="1">
        <text>ATP + protein L-histidine = ADP + protein N-phospho-L-histidine.</text>
        <dbReference type="EC" id="2.7.13.3"/>
    </reaction>
</comment>
<dbReference type="PROSITE" id="PS50110">
    <property type="entry name" value="RESPONSE_REGULATORY"/>
    <property type="match status" value="1"/>
</dbReference>
<name>A0A9X3YJI7_9GAMM</name>
<keyword evidence="8" id="KW-1185">Reference proteome</keyword>
<dbReference type="InterPro" id="IPR003661">
    <property type="entry name" value="HisK_dim/P_dom"/>
</dbReference>
<dbReference type="EC" id="2.7.13.3" evidence="2"/>
<evidence type="ECO:0000313" key="7">
    <source>
        <dbReference type="EMBL" id="MDC8012722.1"/>
    </source>
</evidence>
<evidence type="ECO:0000256" key="1">
    <source>
        <dbReference type="ARBA" id="ARBA00000085"/>
    </source>
</evidence>
<dbReference type="PANTHER" id="PTHR43547">
    <property type="entry name" value="TWO-COMPONENT HISTIDINE KINASE"/>
    <property type="match status" value="1"/>
</dbReference>
<dbReference type="SMART" id="SM00448">
    <property type="entry name" value="REC"/>
    <property type="match status" value="1"/>
</dbReference>
<protein>
    <recommendedName>
        <fullName evidence="2">histidine kinase</fullName>
        <ecNumber evidence="2">2.7.13.3</ecNumber>
    </recommendedName>
</protein>
<comment type="caution">
    <text evidence="7">The sequence shown here is derived from an EMBL/GenBank/DDBJ whole genome shotgun (WGS) entry which is preliminary data.</text>
</comment>
<feature type="modified residue" description="4-aspartylphosphate" evidence="4">
    <location>
        <position position="64"/>
    </location>
</feature>
<evidence type="ECO:0000256" key="3">
    <source>
        <dbReference type="ARBA" id="ARBA00022553"/>
    </source>
</evidence>
<dbReference type="SUPFAM" id="SSF52172">
    <property type="entry name" value="CheY-like"/>
    <property type="match status" value="1"/>
</dbReference>
<dbReference type="SUPFAM" id="SSF55874">
    <property type="entry name" value="ATPase domain of HSP90 chaperone/DNA topoisomerase II/histidine kinase"/>
    <property type="match status" value="1"/>
</dbReference>
<evidence type="ECO:0000259" key="6">
    <source>
        <dbReference type="PROSITE" id="PS50110"/>
    </source>
</evidence>
<dbReference type="InterPro" id="IPR011006">
    <property type="entry name" value="CheY-like_superfamily"/>
</dbReference>
<dbReference type="InterPro" id="IPR005467">
    <property type="entry name" value="His_kinase_dom"/>
</dbReference>
<keyword evidence="3 4" id="KW-0597">Phosphoprotein</keyword>
<dbReference type="Pfam" id="PF00512">
    <property type="entry name" value="HisKA"/>
    <property type="match status" value="1"/>
</dbReference>
<keyword evidence="7" id="KW-0418">Kinase</keyword>
<dbReference type="RefSeq" id="WP_263544945.1">
    <property type="nucleotide sequence ID" value="NZ_JAOVZO020000014.1"/>
</dbReference>